<accession>A0A7S0LVD7</accession>
<evidence type="ECO:0000256" key="1">
    <source>
        <dbReference type="SAM" id="MobiDB-lite"/>
    </source>
</evidence>
<dbReference type="AlphaFoldDB" id="A0A7S0LVD7"/>
<proteinExistence type="predicted"/>
<protein>
    <submittedName>
        <fullName evidence="2">Uncharacterized protein</fullName>
    </submittedName>
</protein>
<feature type="compositionally biased region" description="Polar residues" evidence="1">
    <location>
        <begin position="424"/>
        <end position="450"/>
    </location>
</feature>
<sequence>MFALSVLQKVHAKHAAQGKVTFELSRGKGSLFSMFVSNADPKELKALLATIEEAAQLSRQQNSPLSHSDALALLHKRFPEQMKKQLAAMRQAAQRDAPVILKGRSRLMITFDAGDATPSVAGKAVCQIAHETHGLRMSERKSLCNAQAFHAVGKNADKKLALSFCVRVCAHAKFKRPLWLDLDVGEGVDAAALQEAIVASLSPADSSRSCSVTRLAHGGFKERLSGGLYVLLRSGVVGGEPVGQFATRIELRAEGAQFEGAAPLGKCELRYSEEESGVASPIVVLMQMHKEACAGWGIDHAQSRAALAVTLVSRVEVFVSRLAASSSGTSIRPKMLVAGWLPQVSTAPFEERGFRFDGGKGAAGFKLLQTDAERARKVAEAVQKPKRKREDLAADAEKTPHRPPDAACERDAREGGGDAEVDSALTTPSAASGPTVGSHSARSVPSSGESPRTRRVLEATHDVATEADESLVLELGEVSQLGRVKMCEAQPPSAGTTAAPAVSTEGMDEVDATIAELLA</sequence>
<dbReference type="EMBL" id="HBEY01052605">
    <property type="protein sequence ID" value="CAD8621917.1"/>
    <property type="molecule type" value="Transcribed_RNA"/>
</dbReference>
<gene>
    <name evidence="2" type="ORF">CPEL01642_LOCUS25300</name>
</gene>
<feature type="region of interest" description="Disordered" evidence="1">
    <location>
        <begin position="376"/>
        <end position="455"/>
    </location>
</feature>
<name>A0A7S0LVD7_9EUKA</name>
<feature type="compositionally biased region" description="Basic and acidic residues" evidence="1">
    <location>
        <begin position="388"/>
        <end position="416"/>
    </location>
</feature>
<reference evidence="2" key="1">
    <citation type="submission" date="2021-01" db="EMBL/GenBank/DDBJ databases">
        <authorList>
            <person name="Corre E."/>
            <person name="Pelletier E."/>
            <person name="Niang G."/>
            <person name="Scheremetjew M."/>
            <person name="Finn R."/>
            <person name="Kale V."/>
            <person name="Holt S."/>
            <person name="Cochrane G."/>
            <person name="Meng A."/>
            <person name="Brown T."/>
            <person name="Cohen L."/>
        </authorList>
    </citation>
    <scope>NUCLEOTIDE SEQUENCE</scope>
    <source>
        <strain evidence="2">PLY182g</strain>
    </source>
</reference>
<organism evidence="2">
    <name type="scientific">Coccolithus braarudii</name>
    <dbReference type="NCBI Taxonomy" id="221442"/>
    <lineage>
        <taxon>Eukaryota</taxon>
        <taxon>Haptista</taxon>
        <taxon>Haptophyta</taxon>
        <taxon>Prymnesiophyceae</taxon>
        <taxon>Coccolithales</taxon>
        <taxon>Coccolithaceae</taxon>
        <taxon>Coccolithus</taxon>
    </lineage>
</organism>
<evidence type="ECO:0000313" key="2">
    <source>
        <dbReference type="EMBL" id="CAD8621917.1"/>
    </source>
</evidence>